<keyword evidence="4" id="KW-0862">Zinc</keyword>
<protein>
    <recommendedName>
        <fullName evidence="7">UBZ4-type domain-containing protein</fullName>
    </recommendedName>
</protein>
<proteinExistence type="predicted"/>
<feature type="compositionally biased region" description="Acidic residues" evidence="6">
    <location>
        <begin position="272"/>
        <end position="283"/>
    </location>
</feature>
<dbReference type="AlphaFoldDB" id="A0AAD5W3Y5"/>
<dbReference type="EMBL" id="JANIEX010000057">
    <property type="protein sequence ID" value="KAJ3574786.1"/>
    <property type="molecule type" value="Genomic_DNA"/>
</dbReference>
<dbReference type="SMART" id="SM00734">
    <property type="entry name" value="ZnF_Rad18"/>
    <property type="match status" value="1"/>
</dbReference>
<dbReference type="GO" id="GO:0003677">
    <property type="term" value="F:DNA binding"/>
    <property type="evidence" value="ECO:0007669"/>
    <property type="project" value="InterPro"/>
</dbReference>
<feature type="region of interest" description="Disordered" evidence="6">
    <location>
        <begin position="223"/>
        <end position="283"/>
    </location>
</feature>
<keyword evidence="2" id="KW-0227">DNA damage</keyword>
<feature type="region of interest" description="Disordered" evidence="6">
    <location>
        <begin position="1"/>
        <end position="63"/>
    </location>
</feature>
<evidence type="ECO:0000256" key="6">
    <source>
        <dbReference type="SAM" id="MobiDB-lite"/>
    </source>
</evidence>
<organism evidence="8 9">
    <name type="scientific">Leucocoprinus birnbaumii</name>
    <dbReference type="NCBI Taxonomy" id="56174"/>
    <lineage>
        <taxon>Eukaryota</taxon>
        <taxon>Fungi</taxon>
        <taxon>Dikarya</taxon>
        <taxon>Basidiomycota</taxon>
        <taxon>Agaricomycotina</taxon>
        <taxon>Agaricomycetes</taxon>
        <taxon>Agaricomycetidae</taxon>
        <taxon>Agaricales</taxon>
        <taxon>Agaricineae</taxon>
        <taxon>Agaricaceae</taxon>
        <taxon>Leucocoprinus</taxon>
    </lineage>
</organism>
<feature type="domain" description="UBZ4-type" evidence="7">
    <location>
        <begin position="187"/>
        <end position="212"/>
    </location>
</feature>
<dbReference type="InterPro" id="IPR006642">
    <property type="entry name" value="Rad18_UBZ4"/>
</dbReference>
<dbReference type="GO" id="GO:0016567">
    <property type="term" value="P:protein ubiquitination"/>
    <property type="evidence" value="ECO:0007669"/>
    <property type="project" value="TreeGrafter"/>
</dbReference>
<keyword evidence="5" id="KW-0234">DNA repair</keyword>
<sequence>MRALPQPAKSQKKRTYPDAMDEKKLTITIKNKGKAKEESPVSPPPEDRPRIKKPKRAETRPCPVCDEPIPLRLMALHAQLESERVDEIIKQVGLSEPILFADEFDDLSRPGPSTGARSRRSAIKAMKSFSTISMSSTANEQVTKTIQTIQRHRKQRHTRLKEMTREEEEGYSERWRWARRTEAAGGEIICPVCSQGIRGDLEIVDAHVDSCLADESRRLEEERALRATQNSAVDEDDRGGAHDDALPRGAAGYVGNVRGTGFHTRDPTSRDVEDDIDIDGDDEDTYGEVQFTEGDILPISEENQSFEPDEDINIDIDEDQPSGEASRPKSLRDLIAEGKVISQQQQRVETQDNTAAETQVNEVLGVGDVEKLDSAIFKAKQKGDQEGVVAALENKIKQLVLLVFRLAID</sequence>
<dbReference type="GO" id="GO:0006281">
    <property type="term" value="P:DNA repair"/>
    <property type="evidence" value="ECO:0007669"/>
    <property type="project" value="UniProtKB-KW"/>
</dbReference>
<evidence type="ECO:0000256" key="2">
    <source>
        <dbReference type="ARBA" id="ARBA00022763"/>
    </source>
</evidence>
<evidence type="ECO:0000256" key="1">
    <source>
        <dbReference type="ARBA" id="ARBA00022723"/>
    </source>
</evidence>
<dbReference type="PANTHER" id="PTHR13459:SF1">
    <property type="entry name" value="E3 UBIQUITIN-PROTEIN LIGASE RNF220 ISOFORM X1"/>
    <property type="match status" value="1"/>
</dbReference>
<name>A0AAD5W3Y5_9AGAR</name>
<dbReference type="Proteomes" id="UP001213000">
    <property type="component" value="Unassembled WGS sequence"/>
</dbReference>
<dbReference type="InterPro" id="IPR052443">
    <property type="entry name" value="E3_ubiq-ligase_RNF220-like"/>
</dbReference>
<accession>A0AAD5W3Y5</accession>
<dbReference type="GO" id="GO:0061630">
    <property type="term" value="F:ubiquitin protein ligase activity"/>
    <property type="evidence" value="ECO:0007669"/>
    <property type="project" value="TreeGrafter"/>
</dbReference>
<keyword evidence="3" id="KW-0863">Zinc-finger</keyword>
<evidence type="ECO:0000256" key="4">
    <source>
        <dbReference type="ARBA" id="ARBA00022833"/>
    </source>
</evidence>
<reference evidence="8" key="1">
    <citation type="submission" date="2022-07" db="EMBL/GenBank/DDBJ databases">
        <title>Genome Sequence of Leucocoprinus birnbaumii.</title>
        <authorList>
            <person name="Buettner E."/>
        </authorList>
    </citation>
    <scope>NUCLEOTIDE SEQUENCE</scope>
    <source>
        <strain evidence="8">VT141</strain>
    </source>
</reference>
<comment type="caution">
    <text evidence="8">The sequence shown here is derived from an EMBL/GenBank/DDBJ whole genome shotgun (WGS) entry which is preliminary data.</text>
</comment>
<dbReference type="InterPro" id="IPR031824">
    <property type="entry name" value="RNF220_mid"/>
</dbReference>
<evidence type="ECO:0000259" key="7">
    <source>
        <dbReference type="SMART" id="SM00734"/>
    </source>
</evidence>
<evidence type="ECO:0000313" key="9">
    <source>
        <dbReference type="Proteomes" id="UP001213000"/>
    </source>
</evidence>
<keyword evidence="1" id="KW-0479">Metal-binding</keyword>
<gene>
    <name evidence="8" type="ORF">NP233_g1534</name>
</gene>
<dbReference type="GO" id="GO:0008270">
    <property type="term" value="F:zinc ion binding"/>
    <property type="evidence" value="ECO:0007669"/>
    <property type="project" value="UniProtKB-KW"/>
</dbReference>
<evidence type="ECO:0000256" key="5">
    <source>
        <dbReference type="ARBA" id="ARBA00023204"/>
    </source>
</evidence>
<dbReference type="PANTHER" id="PTHR13459">
    <property type="entry name" value="E3 UBIQUITIN-PROTEIN LIGASE RNF220 ISOFORM X1"/>
    <property type="match status" value="1"/>
</dbReference>
<keyword evidence="9" id="KW-1185">Reference proteome</keyword>
<feature type="compositionally biased region" description="Basic and acidic residues" evidence="6">
    <location>
        <begin position="34"/>
        <end position="49"/>
    </location>
</feature>
<dbReference type="Pfam" id="PF15926">
    <property type="entry name" value="RNF220"/>
    <property type="match status" value="1"/>
</dbReference>
<evidence type="ECO:0000313" key="8">
    <source>
        <dbReference type="EMBL" id="KAJ3574786.1"/>
    </source>
</evidence>
<evidence type="ECO:0000256" key="3">
    <source>
        <dbReference type="ARBA" id="ARBA00022771"/>
    </source>
</evidence>